<dbReference type="PANTHER" id="PTHR34477">
    <property type="entry name" value="UPF0213 PROTEIN YHBQ"/>
    <property type="match status" value="1"/>
</dbReference>
<dbReference type="InterPro" id="IPR035901">
    <property type="entry name" value="GIY-YIG_endonuc_sf"/>
</dbReference>
<dbReference type="Pfam" id="PF01541">
    <property type="entry name" value="GIY-YIG"/>
    <property type="match status" value="1"/>
</dbReference>
<reference evidence="3 4" key="1">
    <citation type="journal article" date="2016" name="Nat. Commun.">
        <title>Thousands of microbial genomes shed light on interconnected biogeochemical processes in an aquifer system.</title>
        <authorList>
            <person name="Anantharaman K."/>
            <person name="Brown C.T."/>
            <person name="Hug L.A."/>
            <person name="Sharon I."/>
            <person name="Castelle C.J."/>
            <person name="Probst A.J."/>
            <person name="Thomas B.C."/>
            <person name="Singh A."/>
            <person name="Wilkins M.J."/>
            <person name="Karaoz U."/>
            <person name="Brodie E.L."/>
            <person name="Williams K.H."/>
            <person name="Hubbard S.S."/>
            <person name="Banfield J.F."/>
        </authorList>
    </citation>
    <scope>NUCLEOTIDE SEQUENCE [LARGE SCALE GENOMIC DNA]</scope>
</reference>
<dbReference type="InterPro" id="IPR050190">
    <property type="entry name" value="UPF0213_domain"/>
</dbReference>
<evidence type="ECO:0000313" key="4">
    <source>
        <dbReference type="Proteomes" id="UP000177941"/>
    </source>
</evidence>
<dbReference type="PROSITE" id="PS50164">
    <property type="entry name" value="GIY_YIG"/>
    <property type="match status" value="1"/>
</dbReference>
<dbReference type="GO" id="GO:0004519">
    <property type="term" value="F:endonuclease activity"/>
    <property type="evidence" value="ECO:0007669"/>
    <property type="project" value="UniProtKB-KW"/>
</dbReference>
<keyword evidence="3" id="KW-0255">Endonuclease</keyword>
<comment type="caution">
    <text evidence="3">The sequence shown here is derived from an EMBL/GenBank/DDBJ whole genome shotgun (WGS) entry which is preliminary data.</text>
</comment>
<dbReference type="CDD" id="cd10456">
    <property type="entry name" value="GIY-YIG_UPF0213"/>
    <property type="match status" value="1"/>
</dbReference>
<sequence length="82" mass="9498">MPQFFAYMLRCSDGTLYTGWSTDIAKRTAQHNAGKGAKYTRARLPVVCVYSESFDAKKDAMKREYEIKQLSRARKERLIQSK</sequence>
<evidence type="ECO:0000313" key="3">
    <source>
        <dbReference type="EMBL" id="OGY35592.1"/>
    </source>
</evidence>
<evidence type="ECO:0000259" key="2">
    <source>
        <dbReference type="PROSITE" id="PS50164"/>
    </source>
</evidence>
<organism evidence="3 4">
    <name type="scientific">Candidatus Andersenbacteria bacterium RIFCSPHIGHO2_12_FULL_45_11b</name>
    <dbReference type="NCBI Taxonomy" id="1797282"/>
    <lineage>
        <taxon>Bacteria</taxon>
        <taxon>Candidatus Anderseniibacteriota</taxon>
    </lineage>
</organism>
<name>A0A1G1X6F3_9BACT</name>
<dbReference type="Gene3D" id="3.40.1440.10">
    <property type="entry name" value="GIY-YIG endonuclease"/>
    <property type="match status" value="1"/>
</dbReference>
<evidence type="ECO:0000256" key="1">
    <source>
        <dbReference type="ARBA" id="ARBA00007435"/>
    </source>
</evidence>
<comment type="similarity">
    <text evidence="1">Belongs to the UPF0213 family.</text>
</comment>
<dbReference type="InterPro" id="IPR000305">
    <property type="entry name" value="GIY-YIG_endonuc"/>
</dbReference>
<dbReference type="AlphaFoldDB" id="A0A1G1X6F3"/>
<dbReference type="EMBL" id="MHHS01000048">
    <property type="protein sequence ID" value="OGY35592.1"/>
    <property type="molecule type" value="Genomic_DNA"/>
</dbReference>
<proteinExistence type="inferred from homology"/>
<keyword evidence="3" id="KW-0540">Nuclease</keyword>
<keyword evidence="3" id="KW-0378">Hydrolase</keyword>
<feature type="domain" description="GIY-YIG" evidence="2">
    <location>
        <begin position="2"/>
        <end position="77"/>
    </location>
</feature>
<dbReference type="Proteomes" id="UP000177941">
    <property type="component" value="Unassembled WGS sequence"/>
</dbReference>
<protein>
    <submittedName>
        <fullName evidence="3">Endonuclease</fullName>
    </submittedName>
</protein>
<gene>
    <name evidence="3" type="ORF">A3E36_00285</name>
</gene>
<dbReference type="SUPFAM" id="SSF82771">
    <property type="entry name" value="GIY-YIG endonuclease"/>
    <property type="match status" value="1"/>
</dbReference>
<accession>A0A1G1X6F3</accession>
<dbReference type="PANTHER" id="PTHR34477:SF1">
    <property type="entry name" value="UPF0213 PROTEIN YHBQ"/>
    <property type="match status" value="1"/>
</dbReference>